<evidence type="ECO:0000256" key="1">
    <source>
        <dbReference type="SAM" id="Phobius"/>
    </source>
</evidence>
<feature type="transmembrane region" description="Helical" evidence="1">
    <location>
        <begin position="168"/>
        <end position="185"/>
    </location>
</feature>
<feature type="transmembrane region" description="Helical" evidence="1">
    <location>
        <begin position="116"/>
        <end position="136"/>
    </location>
</feature>
<dbReference type="EMBL" id="BMGH01000001">
    <property type="protein sequence ID" value="GGC95840.1"/>
    <property type="molecule type" value="Genomic_DNA"/>
</dbReference>
<keyword evidence="3" id="KW-1185">Reference proteome</keyword>
<accession>A0A8J2Y5B1</accession>
<organism evidence="2 3">
    <name type="scientific">Aquisalinus flavus</name>
    <dbReference type="NCBI Taxonomy" id="1526572"/>
    <lineage>
        <taxon>Bacteria</taxon>
        <taxon>Pseudomonadati</taxon>
        <taxon>Pseudomonadota</taxon>
        <taxon>Alphaproteobacteria</taxon>
        <taxon>Parvularculales</taxon>
        <taxon>Parvularculaceae</taxon>
        <taxon>Aquisalinus</taxon>
    </lineage>
</organism>
<sequence length="211" mass="22977">MPLSRDGATGLKNEETLMRLTEDGQTAARDALREIELTQERSRAYSFYRASAPIVMIWGVVWLVCNIVSHVDDGWGSMAWTVGILVGVIASIFFGWRQRDRRPSLTGRETPGWRMIVLGIVFACVLIAGISGIAMIGGLNQLQLNAIISLIVAISYITAGLQSGWRMSALGLVVGAAAIIGWVALRDIYELWMGLFAGGALLLGGYWMSRS</sequence>
<gene>
    <name evidence="2" type="ORF">GCM10011342_00780</name>
</gene>
<feature type="transmembrane region" description="Helical" evidence="1">
    <location>
        <begin position="191"/>
        <end position="209"/>
    </location>
</feature>
<keyword evidence="1" id="KW-0812">Transmembrane</keyword>
<evidence type="ECO:0000313" key="3">
    <source>
        <dbReference type="Proteomes" id="UP000613582"/>
    </source>
</evidence>
<dbReference type="AlphaFoldDB" id="A0A8J2Y5B1"/>
<feature type="transmembrane region" description="Helical" evidence="1">
    <location>
        <begin position="142"/>
        <end position="161"/>
    </location>
</feature>
<reference evidence="2" key="2">
    <citation type="submission" date="2020-09" db="EMBL/GenBank/DDBJ databases">
        <authorList>
            <person name="Sun Q."/>
            <person name="Zhou Y."/>
        </authorList>
    </citation>
    <scope>NUCLEOTIDE SEQUENCE</scope>
    <source>
        <strain evidence="2">CGMCC 1.12921</strain>
    </source>
</reference>
<evidence type="ECO:0000313" key="2">
    <source>
        <dbReference type="EMBL" id="GGC95840.1"/>
    </source>
</evidence>
<reference evidence="2" key="1">
    <citation type="journal article" date="2014" name="Int. J. Syst. Evol. Microbiol.">
        <title>Complete genome sequence of Corynebacterium casei LMG S-19264T (=DSM 44701T), isolated from a smear-ripened cheese.</title>
        <authorList>
            <consortium name="US DOE Joint Genome Institute (JGI-PGF)"/>
            <person name="Walter F."/>
            <person name="Albersmeier A."/>
            <person name="Kalinowski J."/>
            <person name="Ruckert C."/>
        </authorList>
    </citation>
    <scope>NUCLEOTIDE SEQUENCE</scope>
    <source>
        <strain evidence="2">CGMCC 1.12921</strain>
    </source>
</reference>
<keyword evidence="1" id="KW-1133">Transmembrane helix</keyword>
<proteinExistence type="predicted"/>
<dbReference type="Proteomes" id="UP000613582">
    <property type="component" value="Unassembled WGS sequence"/>
</dbReference>
<feature type="transmembrane region" description="Helical" evidence="1">
    <location>
        <begin position="75"/>
        <end position="96"/>
    </location>
</feature>
<keyword evidence="1" id="KW-0472">Membrane</keyword>
<feature type="transmembrane region" description="Helical" evidence="1">
    <location>
        <begin position="47"/>
        <end position="69"/>
    </location>
</feature>
<name>A0A8J2Y5B1_9PROT</name>
<evidence type="ECO:0008006" key="4">
    <source>
        <dbReference type="Google" id="ProtNLM"/>
    </source>
</evidence>
<protein>
    <recommendedName>
        <fullName evidence="4">DUF2157 domain-containing protein</fullName>
    </recommendedName>
</protein>
<comment type="caution">
    <text evidence="2">The sequence shown here is derived from an EMBL/GenBank/DDBJ whole genome shotgun (WGS) entry which is preliminary data.</text>
</comment>